<dbReference type="GO" id="GO:0006508">
    <property type="term" value="P:proteolysis"/>
    <property type="evidence" value="ECO:0007669"/>
    <property type="project" value="UniProtKB-KW"/>
</dbReference>
<dbReference type="PANTHER" id="PTHR24559">
    <property type="entry name" value="TRANSPOSON TY3-I GAG-POL POLYPROTEIN"/>
    <property type="match status" value="1"/>
</dbReference>
<evidence type="ECO:0000256" key="2">
    <source>
        <dbReference type="ARBA" id="ARBA00022679"/>
    </source>
</evidence>
<evidence type="ECO:0000256" key="3">
    <source>
        <dbReference type="ARBA" id="ARBA00022695"/>
    </source>
</evidence>
<dbReference type="Proteomes" id="UP001165190">
    <property type="component" value="Unassembled WGS sequence"/>
</dbReference>
<dbReference type="InterPro" id="IPR053134">
    <property type="entry name" value="RNA-dir_DNA_polymerase"/>
</dbReference>
<proteinExistence type="predicted"/>
<evidence type="ECO:0000313" key="10">
    <source>
        <dbReference type="Proteomes" id="UP001165190"/>
    </source>
</evidence>
<dbReference type="AlphaFoldDB" id="A0A9W7IZA0"/>
<evidence type="ECO:0000256" key="1">
    <source>
        <dbReference type="ARBA" id="ARBA00022670"/>
    </source>
</evidence>
<protein>
    <recommendedName>
        <fullName evidence="8">Reverse transcriptase domain-containing protein</fullName>
    </recommendedName>
</protein>
<keyword evidence="6" id="KW-0378">Hydrolase</keyword>
<organism evidence="9 10">
    <name type="scientific">Hibiscus trionum</name>
    <name type="common">Flower of an hour</name>
    <dbReference type="NCBI Taxonomy" id="183268"/>
    <lineage>
        <taxon>Eukaryota</taxon>
        <taxon>Viridiplantae</taxon>
        <taxon>Streptophyta</taxon>
        <taxon>Embryophyta</taxon>
        <taxon>Tracheophyta</taxon>
        <taxon>Spermatophyta</taxon>
        <taxon>Magnoliopsida</taxon>
        <taxon>eudicotyledons</taxon>
        <taxon>Gunneridae</taxon>
        <taxon>Pentapetalae</taxon>
        <taxon>rosids</taxon>
        <taxon>malvids</taxon>
        <taxon>Malvales</taxon>
        <taxon>Malvaceae</taxon>
        <taxon>Malvoideae</taxon>
        <taxon>Hibiscus</taxon>
    </lineage>
</organism>
<keyword evidence="5" id="KW-0255">Endonuclease</keyword>
<dbReference type="PANTHER" id="PTHR24559:SF450">
    <property type="entry name" value="RNA-DIRECTED DNA POLYMERASE HOMOLOG"/>
    <property type="match status" value="1"/>
</dbReference>
<dbReference type="EMBL" id="BSYR01000037">
    <property type="protein sequence ID" value="GMJ03598.1"/>
    <property type="molecule type" value="Genomic_DNA"/>
</dbReference>
<sequence>MLSARIIRHNNSVFSSPIVMVKKKDNSWRMCVDYKRLNQVTIKDRFPMPIIEELLDELGSARFFTKLDLRAGYHQIRMREADIHKTAFKSHEGHYEFLAMPFGLTNAPSIFQGLMNRVFKQLLRKSVLVFFDDILIYSVNWEIHLRHLEEVLEILRQHKLYVKESKCSFGATIVEYLGYVISGGAIFMDNNKVDCITSWPSPNSVRELRSFLGLSGYYR</sequence>
<keyword evidence="10" id="KW-1185">Reference proteome</keyword>
<keyword evidence="4" id="KW-0540">Nuclease</keyword>
<feature type="domain" description="Reverse transcriptase" evidence="8">
    <location>
        <begin position="2"/>
        <end position="181"/>
    </location>
</feature>
<evidence type="ECO:0000256" key="6">
    <source>
        <dbReference type="ARBA" id="ARBA00022801"/>
    </source>
</evidence>
<keyword evidence="7" id="KW-0695">RNA-directed DNA polymerase</keyword>
<evidence type="ECO:0000313" key="9">
    <source>
        <dbReference type="EMBL" id="GMJ03598.1"/>
    </source>
</evidence>
<dbReference type="OrthoDB" id="1002013at2759"/>
<dbReference type="GO" id="GO:0008233">
    <property type="term" value="F:peptidase activity"/>
    <property type="evidence" value="ECO:0007669"/>
    <property type="project" value="UniProtKB-KW"/>
</dbReference>
<dbReference type="InterPro" id="IPR043128">
    <property type="entry name" value="Rev_trsase/Diguanyl_cyclase"/>
</dbReference>
<dbReference type="PROSITE" id="PS50878">
    <property type="entry name" value="RT_POL"/>
    <property type="match status" value="1"/>
</dbReference>
<keyword evidence="1" id="KW-0645">Protease</keyword>
<evidence type="ECO:0000259" key="8">
    <source>
        <dbReference type="PROSITE" id="PS50878"/>
    </source>
</evidence>
<dbReference type="GO" id="GO:0004519">
    <property type="term" value="F:endonuclease activity"/>
    <property type="evidence" value="ECO:0007669"/>
    <property type="project" value="UniProtKB-KW"/>
</dbReference>
<gene>
    <name evidence="9" type="ORF">HRI_004029000</name>
</gene>
<dbReference type="FunFam" id="3.10.10.10:FF:000007">
    <property type="entry name" value="Retrovirus-related Pol polyprotein from transposon 17.6-like Protein"/>
    <property type="match status" value="1"/>
</dbReference>
<dbReference type="SUPFAM" id="SSF56672">
    <property type="entry name" value="DNA/RNA polymerases"/>
    <property type="match status" value="1"/>
</dbReference>
<keyword evidence="2" id="KW-0808">Transferase</keyword>
<evidence type="ECO:0000256" key="7">
    <source>
        <dbReference type="ARBA" id="ARBA00022918"/>
    </source>
</evidence>
<name>A0A9W7IZA0_HIBTR</name>
<dbReference type="InterPro" id="IPR043502">
    <property type="entry name" value="DNA/RNA_pol_sf"/>
</dbReference>
<dbReference type="Pfam" id="PF00078">
    <property type="entry name" value="RVT_1"/>
    <property type="match status" value="1"/>
</dbReference>
<dbReference type="GO" id="GO:0003964">
    <property type="term" value="F:RNA-directed DNA polymerase activity"/>
    <property type="evidence" value="ECO:0007669"/>
    <property type="project" value="UniProtKB-KW"/>
</dbReference>
<reference evidence="9" key="1">
    <citation type="submission" date="2023-05" db="EMBL/GenBank/DDBJ databases">
        <title>Genome and transcriptome analyses reveal genes involved in the formation of fine ridges on petal epidermal cells in Hibiscus trionum.</title>
        <authorList>
            <person name="Koshimizu S."/>
            <person name="Masuda S."/>
            <person name="Ishii T."/>
            <person name="Shirasu K."/>
            <person name="Hoshino A."/>
            <person name="Arita M."/>
        </authorList>
    </citation>
    <scope>NUCLEOTIDE SEQUENCE</scope>
    <source>
        <strain evidence="9">Hamamatsu line</strain>
    </source>
</reference>
<accession>A0A9W7IZA0</accession>
<dbReference type="InterPro" id="IPR000477">
    <property type="entry name" value="RT_dom"/>
</dbReference>
<dbReference type="Gene3D" id="3.10.10.10">
    <property type="entry name" value="HIV Type 1 Reverse Transcriptase, subunit A, domain 1"/>
    <property type="match status" value="1"/>
</dbReference>
<dbReference type="Gene3D" id="3.30.70.270">
    <property type="match status" value="2"/>
</dbReference>
<comment type="caution">
    <text evidence="9">The sequence shown here is derived from an EMBL/GenBank/DDBJ whole genome shotgun (WGS) entry which is preliminary data.</text>
</comment>
<keyword evidence="3" id="KW-0548">Nucleotidyltransferase</keyword>
<evidence type="ECO:0000256" key="4">
    <source>
        <dbReference type="ARBA" id="ARBA00022722"/>
    </source>
</evidence>
<dbReference type="CDD" id="cd01647">
    <property type="entry name" value="RT_LTR"/>
    <property type="match status" value="1"/>
</dbReference>
<evidence type="ECO:0000256" key="5">
    <source>
        <dbReference type="ARBA" id="ARBA00022759"/>
    </source>
</evidence>